<dbReference type="GO" id="GO:0022857">
    <property type="term" value="F:transmembrane transporter activity"/>
    <property type="evidence" value="ECO:0007669"/>
    <property type="project" value="InterPro"/>
</dbReference>
<proteinExistence type="predicted"/>
<evidence type="ECO:0000256" key="3">
    <source>
        <dbReference type="ARBA" id="ARBA00022475"/>
    </source>
</evidence>
<keyword evidence="5 7" id="KW-1133">Transmembrane helix</keyword>
<feature type="transmembrane region" description="Helical" evidence="7">
    <location>
        <begin position="106"/>
        <end position="122"/>
    </location>
</feature>
<evidence type="ECO:0000256" key="4">
    <source>
        <dbReference type="ARBA" id="ARBA00022692"/>
    </source>
</evidence>
<dbReference type="RefSeq" id="WP_131328819.1">
    <property type="nucleotide sequence ID" value="NZ_CP044016.1"/>
</dbReference>
<feature type="transmembrane region" description="Helical" evidence="7">
    <location>
        <begin position="314"/>
        <end position="336"/>
    </location>
</feature>
<comment type="subcellular location">
    <subcellularLocation>
        <location evidence="1">Cell membrane</location>
        <topology evidence="1">Multi-pass membrane protein</topology>
    </subcellularLocation>
</comment>
<keyword evidence="10" id="KW-1185">Reference proteome</keyword>
<evidence type="ECO:0000256" key="2">
    <source>
        <dbReference type="ARBA" id="ARBA00022448"/>
    </source>
</evidence>
<feature type="transmembrane region" description="Helical" evidence="7">
    <location>
        <begin position="80"/>
        <end position="99"/>
    </location>
</feature>
<feature type="transmembrane region" description="Helical" evidence="7">
    <location>
        <begin position="161"/>
        <end position="191"/>
    </location>
</feature>
<dbReference type="SUPFAM" id="SSF103473">
    <property type="entry name" value="MFS general substrate transporter"/>
    <property type="match status" value="1"/>
</dbReference>
<feature type="transmembrane region" description="Helical" evidence="7">
    <location>
        <begin position="35"/>
        <end position="56"/>
    </location>
</feature>
<dbReference type="EMBL" id="CP044016">
    <property type="protein sequence ID" value="QES87932.1"/>
    <property type="molecule type" value="Genomic_DNA"/>
</dbReference>
<reference evidence="9 10" key="1">
    <citation type="submission" date="2019-09" db="EMBL/GenBank/DDBJ databases">
        <title>Complete genome sequence of Arachidicoccus sp. B3-10 isolated from apple orchard soil.</title>
        <authorList>
            <person name="Kim H.S."/>
            <person name="Han K.-I."/>
            <person name="Suh M.K."/>
            <person name="Lee K.C."/>
            <person name="Eom M.K."/>
            <person name="Kim J.-S."/>
            <person name="Kang S.W."/>
            <person name="Sin Y."/>
            <person name="Lee J.-S."/>
        </authorList>
    </citation>
    <scope>NUCLEOTIDE SEQUENCE [LARGE SCALE GENOMIC DNA]</scope>
    <source>
        <strain evidence="9 10">B3-10</strain>
    </source>
</reference>
<dbReference type="InterPro" id="IPR010290">
    <property type="entry name" value="TM_effector"/>
</dbReference>
<dbReference type="Gene3D" id="1.20.1250.20">
    <property type="entry name" value="MFS general substrate transporter like domains"/>
    <property type="match status" value="1"/>
</dbReference>
<gene>
    <name evidence="9" type="ORF">E0W69_004385</name>
</gene>
<keyword evidence="6 7" id="KW-0472">Membrane</keyword>
<name>A0A5P2G277_9BACT</name>
<feature type="transmembrane region" description="Helical" evidence="7">
    <location>
        <begin position="291"/>
        <end position="308"/>
    </location>
</feature>
<feature type="transmembrane region" description="Helical" evidence="7">
    <location>
        <begin position="260"/>
        <end position="279"/>
    </location>
</feature>
<feature type="transmembrane region" description="Helical" evidence="7">
    <location>
        <begin position="348"/>
        <end position="369"/>
    </location>
</feature>
<dbReference type="PROSITE" id="PS50850">
    <property type="entry name" value="MFS"/>
    <property type="match status" value="1"/>
</dbReference>
<keyword evidence="2" id="KW-0813">Transport</keyword>
<evidence type="ECO:0000256" key="5">
    <source>
        <dbReference type="ARBA" id="ARBA00022989"/>
    </source>
</evidence>
<dbReference type="OrthoDB" id="9775268at2"/>
<dbReference type="InterPro" id="IPR036259">
    <property type="entry name" value="MFS_trans_sf"/>
</dbReference>
<feature type="transmembrane region" description="Helical" evidence="7">
    <location>
        <begin position="227"/>
        <end position="248"/>
    </location>
</feature>
<feature type="transmembrane region" description="Helical" evidence="7">
    <location>
        <begin position="381"/>
        <end position="399"/>
    </location>
</feature>
<sequence length="406" mass="44827">MELGNAFRVFSSRNYRYFFFGQLISRMGTWMQRTAVIWVVYTMTHSVLWVGITTFAEQFPSFILSPAGGITADKYDRHKIVIVTQTVSAIQAILLTFIYANGWHNIGILLSLSLLLGIANAYDIPARQSMVNELVDSPDDLPGAIAMNSSLNNFARLAGPALAGIAMATLGATFCFASNAISFVAVIYCLIKLRLPHRDLTVKGSNIYQQFKDGWLYVRKNEEISKILTLSALLCFLVTTYNTLQPYFAKDVFHGDAATYGYINTATGVGAFLSTFFIASQKKGKSLKKILLINMILLGVGLLMMSFVTKLPVYLFMCFVCGFGNMSAIPICNTIIQTASSDEMRGRSVGFFTMATMGTLPLGSIVVGFFAKHFSAQNCQLVQGIICIIIAFVFLPYLLRKPKNNL</sequence>
<dbReference type="GO" id="GO:0005886">
    <property type="term" value="C:plasma membrane"/>
    <property type="evidence" value="ECO:0007669"/>
    <property type="project" value="UniProtKB-SubCell"/>
</dbReference>
<evidence type="ECO:0000256" key="6">
    <source>
        <dbReference type="ARBA" id="ARBA00023136"/>
    </source>
</evidence>
<dbReference type="CDD" id="cd06173">
    <property type="entry name" value="MFS_MefA_like"/>
    <property type="match status" value="1"/>
</dbReference>
<organism evidence="9 10">
    <name type="scientific">Rhizosphaericola mali</name>
    <dbReference type="NCBI Taxonomy" id="2545455"/>
    <lineage>
        <taxon>Bacteria</taxon>
        <taxon>Pseudomonadati</taxon>
        <taxon>Bacteroidota</taxon>
        <taxon>Chitinophagia</taxon>
        <taxon>Chitinophagales</taxon>
        <taxon>Chitinophagaceae</taxon>
        <taxon>Rhizosphaericola</taxon>
    </lineage>
</organism>
<protein>
    <submittedName>
        <fullName evidence="9">MFS transporter</fullName>
    </submittedName>
</protein>
<evidence type="ECO:0000256" key="7">
    <source>
        <dbReference type="SAM" id="Phobius"/>
    </source>
</evidence>
<evidence type="ECO:0000256" key="1">
    <source>
        <dbReference type="ARBA" id="ARBA00004651"/>
    </source>
</evidence>
<keyword evidence="3" id="KW-1003">Cell membrane</keyword>
<feature type="domain" description="Major facilitator superfamily (MFS) profile" evidence="8">
    <location>
        <begin position="223"/>
        <end position="406"/>
    </location>
</feature>
<dbReference type="PANTHER" id="PTHR23513:SF11">
    <property type="entry name" value="STAPHYLOFERRIN A TRANSPORTER"/>
    <property type="match status" value="1"/>
</dbReference>
<dbReference type="PANTHER" id="PTHR23513">
    <property type="entry name" value="INTEGRAL MEMBRANE EFFLUX PROTEIN-RELATED"/>
    <property type="match status" value="1"/>
</dbReference>
<dbReference type="Pfam" id="PF05977">
    <property type="entry name" value="MFS_3"/>
    <property type="match status" value="1"/>
</dbReference>
<dbReference type="InterPro" id="IPR020846">
    <property type="entry name" value="MFS_dom"/>
</dbReference>
<dbReference type="AlphaFoldDB" id="A0A5P2G277"/>
<evidence type="ECO:0000259" key="8">
    <source>
        <dbReference type="PROSITE" id="PS50850"/>
    </source>
</evidence>
<dbReference type="KEGG" id="arac:E0W69_004385"/>
<keyword evidence="4 7" id="KW-0812">Transmembrane</keyword>
<accession>A0A5P2G277</accession>
<evidence type="ECO:0000313" key="10">
    <source>
        <dbReference type="Proteomes" id="UP000292424"/>
    </source>
</evidence>
<dbReference type="Proteomes" id="UP000292424">
    <property type="component" value="Chromosome"/>
</dbReference>
<evidence type="ECO:0000313" key="9">
    <source>
        <dbReference type="EMBL" id="QES87932.1"/>
    </source>
</evidence>